<keyword evidence="7" id="KW-0067">ATP-binding</keyword>
<keyword evidence="8" id="KW-0243">Dynein</keyword>
<evidence type="ECO:0000256" key="2">
    <source>
        <dbReference type="ARBA" id="ARBA00008887"/>
    </source>
</evidence>
<dbReference type="GO" id="GO:0007018">
    <property type="term" value="P:microtubule-based movement"/>
    <property type="evidence" value="ECO:0007669"/>
    <property type="project" value="InterPro"/>
</dbReference>
<keyword evidence="3" id="KW-0963">Cytoplasm</keyword>
<evidence type="ECO:0000313" key="16">
    <source>
        <dbReference type="EMBL" id="NWJ04826.1"/>
    </source>
</evidence>
<feature type="domain" description="AAA+ ATPase" evidence="15">
    <location>
        <begin position="643"/>
        <end position="779"/>
    </location>
</feature>
<dbReference type="FunFam" id="1.20.920.30:FF:000007">
    <property type="entry name" value="Dynein axonemal heavy chain 10"/>
    <property type="match status" value="1"/>
</dbReference>
<dbReference type="Gene3D" id="1.20.140.100">
    <property type="entry name" value="Dynein heavy chain, N-terminal domain 2"/>
    <property type="match status" value="1"/>
</dbReference>
<dbReference type="Proteomes" id="UP000534426">
    <property type="component" value="Unassembled WGS sequence"/>
</dbReference>
<feature type="coiled-coil region" evidence="14">
    <location>
        <begin position="28"/>
        <end position="55"/>
    </location>
</feature>
<dbReference type="GO" id="GO:0097729">
    <property type="term" value="C:9+2 motile cilium"/>
    <property type="evidence" value="ECO:0007669"/>
    <property type="project" value="UniProtKB-ARBA"/>
</dbReference>
<dbReference type="FunFam" id="1.10.472.130:FF:000010">
    <property type="entry name" value="Dynein axonemal heavy chain 10"/>
    <property type="match status" value="1"/>
</dbReference>
<dbReference type="FunFam" id="1.20.1270.280:FF:000005">
    <property type="entry name" value="Dynein axonemal heavy chain 10"/>
    <property type="match status" value="1"/>
</dbReference>
<dbReference type="GO" id="GO:0008017">
    <property type="term" value="F:microtubule binding"/>
    <property type="evidence" value="ECO:0007669"/>
    <property type="project" value="UniProtKB-ARBA"/>
</dbReference>
<feature type="coiled-coil region" evidence="14">
    <location>
        <begin position="2084"/>
        <end position="2146"/>
    </location>
</feature>
<organism evidence="16 17">
    <name type="scientific">Crypturellus undulatus</name>
    <dbReference type="NCBI Taxonomy" id="48396"/>
    <lineage>
        <taxon>Eukaryota</taxon>
        <taxon>Metazoa</taxon>
        <taxon>Chordata</taxon>
        <taxon>Craniata</taxon>
        <taxon>Vertebrata</taxon>
        <taxon>Euteleostomi</taxon>
        <taxon>Archelosauria</taxon>
        <taxon>Archosauria</taxon>
        <taxon>Dinosauria</taxon>
        <taxon>Saurischia</taxon>
        <taxon>Theropoda</taxon>
        <taxon>Coelurosauria</taxon>
        <taxon>Aves</taxon>
        <taxon>Palaeognathae</taxon>
        <taxon>Tinamiformes</taxon>
        <taxon>Tinamidae</taxon>
        <taxon>Crypturellus</taxon>
    </lineage>
</organism>
<feature type="non-terminal residue" evidence="16">
    <location>
        <position position="1"/>
    </location>
</feature>
<gene>
    <name evidence="16" type="primary">Dnah10_0</name>
    <name evidence="16" type="ORF">CRYUND_R03386</name>
</gene>
<dbReference type="InterPro" id="IPR004273">
    <property type="entry name" value="Dynein_heavy_D6_P-loop"/>
</dbReference>
<keyword evidence="4" id="KW-0493">Microtubule</keyword>
<dbReference type="FunFam" id="1.20.920.20:FF:000008">
    <property type="entry name" value="Dynein heavy chain 10, axonemal"/>
    <property type="match status" value="1"/>
</dbReference>
<dbReference type="InterPro" id="IPR043160">
    <property type="entry name" value="Dynein_C_barrel"/>
</dbReference>
<dbReference type="FunFam" id="1.20.58.1120:FF:000008">
    <property type="entry name" value="Dynein heavy chain 10, axonemal"/>
    <property type="match status" value="1"/>
</dbReference>
<dbReference type="GO" id="GO:0008569">
    <property type="term" value="F:minus-end-directed microtubule motor activity"/>
    <property type="evidence" value="ECO:0007669"/>
    <property type="project" value="InterPro"/>
</dbReference>
<dbReference type="InterPro" id="IPR035699">
    <property type="entry name" value="AAA_6"/>
</dbReference>
<dbReference type="InterPro" id="IPR035706">
    <property type="entry name" value="AAA_9"/>
</dbReference>
<dbReference type="GO" id="GO:0005874">
    <property type="term" value="C:microtubule"/>
    <property type="evidence" value="ECO:0007669"/>
    <property type="project" value="UniProtKB-KW"/>
</dbReference>
<feature type="domain" description="AAA+ ATPase" evidence="15">
    <location>
        <begin position="1264"/>
        <end position="1415"/>
    </location>
</feature>
<dbReference type="Gene3D" id="1.20.1270.280">
    <property type="match status" value="1"/>
</dbReference>
<evidence type="ECO:0000256" key="8">
    <source>
        <dbReference type="ARBA" id="ARBA00023017"/>
    </source>
</evidence>
<accession>A0A7K4LJF9</accession>
<evidence type="ECO:0000256" key="5">
    <source>
        <dbReference type="ARBA" id="ARBA00022737"/>
    </source>
</evidence>
<dbReference type="InterPro" id="IPR013602">
    <property type="entry name" value="Dynein_heavy_linker"/>
</dbReference>
<proteinExistence type="inferred from homology"/>
<dbReference type="InterPro" id="IPR042222">
    <property type="entry name" value="Dynein_2_N"/>
</dbReference>
<dbReference type="Gene3D" id="1.20.920.20">
    <property type="match status" value="1"/>
</dbReference>
<dbReference type="FunFam" id="1.10.8.720:FF:000005">
    <property type="entry name" value="Dynein axonemal heavy chain 10"/>
    <property type="match status" value="1"/>
</dbReference>
<dbReference type="GO" id="GO:0051959">
    <property type="term" value="F:dynein light intermediate chain binding"/>
    <property type="evidence" value="ECO:0007669"/>
    <property type="project" value="InterPro"/>
</dbReference>
<dbReference type="Gene3D" id="1.10.8.710">
    <property type="match status" value="1"/>
</dbReference>
<dbReference type="Pfam" id="PF03028">
    <property type="entry name" value="Dynein_heavy"/>
    <property type="match status" value="1"/>
</dbReference>
<evidence type="ECO:0000256" key="7">
    <source>
        <dbReference type="ARBA" id="ARBA00022840"/>
    </source>
</evidence>
<dbReference type="Pfam" id="PF12775">
    <property type="entry name" value="AAA_7"/>
    <property type="match status" value="1"/>
</dbReference>
<keyword evidence="12" id="KW-0206">Cytoskeleton</keyword>
<dbReference type="Gene3D" id="1.20.920.30">
    <property type="match status" value="1"/>
</dbReference>
<dbReference type="Gene3D" id="1.10.472.130">
    <property type="match status" value="1"/>
</dbReference>
<dbReference type="SUPFAM" id="SSF52540">
    <property type="entry name" value="P-loop containing nucleoside triphosphate hydrolases"/>
    <property type="match status" value="4"/>
</dbReference>
<dbReference type="FunFam" id="1.20.140.100:FF:000013">
    <property type="entry name" value="Dynein heavy chain 10, axonemal"/>
    <property type="match status" value="1"/>
</dbReference>
<keyword evidence="13" id="KW-0966">Cell projection</keyword>
<dbReference type="Pfam" id="PF17857">
    <property type="entry name" value="AAA_lid_1"/>
    <property type="match status" value="1"/>
</dbReference>
<dbReference type="FunFam" id="1.10.8.710:FF:000002">
    <property type="entry name" value="dynein heavy chain 17, axonemal"/>
    <property type="match status" value="1"/>
</dbReference>
<evidence type="ECO:0000256" key="4">
    <source>
        <dbReference type="ARBA" id="ARBA00022701"/>
    </source>
</evidence>
<dbReference type="FunFam" id="1.10.8.1220:FF:000001">
    <property type="entry name" value="Dynein axonemal heavy chain 5"/>
    <property type="match status" value="1"/>
</dbReference>
<dbReference type="Gene3D" id="1.10.8.1220">
    <property type="match status" value="1"/>
</dbReference>
<dbReference type="Gene3D" id="1.20.58.1120">
    <property type="match status" value="1"/>
</dbReference>
<evidence type="ECO:0000256" key="9">
    <source>
        <dbReference type="ARBA" id="ARBA00023054"/>
    </source>
</evidence>
<dbReference type="FunFam" id="3.40.50.300:FF:000153">
    <property type="entry name" value="Dynein axonemal heavy chain 1"/>
    <property type="match status" value="1"/>
</dbReference>
<dbReference type="InterPro" id="IPR042219">
    <property type="entry name" value="AAA_lid_11_sf"/>
</dbReference>
<dbReference type="InterPro" id="IPR041228">
    <property type="entry name" value="Dynein_C"/>
</dbReference>
<dbReference type="FunFam" id="3.40.50.300:FF:002141">
    <property type="entry name" value="Dynein heavy chain"/>
    <property type="match status" value="1"/>
</dbReference>
<dbReference type="GO" id="GO:0005524">
    <property type="term" value="F:ATP binding"/>
    <property type="evidence" value="ECO:0007669"/>
    <property type="project" value="UniProtKB-KW"/>
</dbReference>
<dbReference type="Pfam" id="PF17852">
    <property type="entry name" value="Dynein_AAA_lid"/>
    <property type="match status" value="1"/>
</dbReference>
<dbReference type="PANTHER" id="PTHR22878:SF63">
    <property type="entry name" value="DYNEIN AXONEMAL HEAVY CHAIN 10"/>
    <property type="match status" value="1"/>
</dbReference>
<evidence type="ECO:0000256" key="10">
    <source>
        <dbReference type="ARBA" id="ARBA00023069"/>
    </source>
</evidence>
<dbReference type="Pfam" id="PF12774">
    <property type="entry name" value="AAA_6"/>
    <property type="match status" value="1"/>
</dbReference>
<evidence type="ECO:0000313" key="17">
    <source>
        <dbReference type="Proteomes" id="UP000534426"/>
    </source>
</evidence>
<dbReference type="InterPro" id="IPR043157">
    <property type="entry name" value="Dynein_AAA1S"/>
</dbReference>
<dbReference type="FunFam" id="3.40.50.300:FF:001855">
    <property type="entry name" value="Dynein axonemal heavy chain 10"/>
    <property type="match status" value="1"/>
</dbReference>
<dbReference type="Gene3D" id="6.10.140.1060">
    <property type="match status" value="1"/>
</dbReference>
<dbReference type="Pfam" id="PF12777">
    <property type="entry name" value="MT"/>
    <property type="match status" value="1"/>
</dbReference>
<evidence type="ECO:0000256" key="11">
    <source>
        <dbReference type="ARBA" id="ARBA00023175"/>
    </source>
</evidence>
<dbReference type="FunFam" id="1.10.287.2620:FF:000002">
    <property type="entry name" value="Dynein heavy chain 2, axonemal"/>
    <property type="match status" value="1"/>
</dbReference>
<comment type="similarity">
    <text evidence="2">Belongs to the dynein heavy chain family.</text>
</comment>
<dbReference type="Gene3D" id="3.20.180.20">
    <property type="entry name" value="Dynein heavy chain, N-terminal domain 2"/>
    <property type="match status" value="1"/>
</dbReference>
<dbReference type="Gene3D" id="3.40.50.300">
    <property type="entry name" value="P-loop containing nucleotide triphosphate hydrolases"/>
    <property type="match status" value="5"/>
</dbReference>
<dbReference type="FunFam" id="3.40.50.300:FF:000063">
    <property type="entry name" value="dynein heavy chain 6, axonemal"/>
    <property type="match status" value="1"/>
</dbReference>
<evidence type="ECO:0000256" key="3">
    <source>
        <dbReference type="ARBA" id="ARBA00022490"/>
    </source>
</evidence>
<dbReference type="Pfam" id="PF18199">
    <property type="entry name" value="Dynein_C"/>
    <property type="match status" value="1"/>
</dbReference>
<sequence>QVGDYSKELADFFHRFTTEGPGAVGEDLDRGLELMDIFEKELENLEKSHQELGNAEKLFDLPITLYPELIKTQNDMRGLKQIYEIYKLQRVTKEEWSQTLWINLNVQVLQEGIEGFLKSLRKLPKQVRSMPSAFHLEAKMKAFRDSIPLLLDLKNEALRDRHWQELMERTGTSFEMTTETFTLENMFAMELHRHSDVISEIVGTAVKELSIEKGVKEIVETWEHMKFAVQKYFKGTQERGFILGSVDEIIQILDDNTVNLQSISGSRFVGPFLSTVHHWEKTLSLIGEVIEVWMVVQRKWMYLESIFIGGDIRSQLPDEAKKFDSIDAMFRKAIMDDTVKEPIIKNSCEAPNRLSDLHHINDGLEKCQKSLNDYLDSKRNAFPRFFFISDEELLSILGSSDPLCVQEHMIKMYDNIASLRFRDGDSGEKIATAMISAEGEVMEFRKAIAAEGRVESWMTAVLVEMRRTNRLLTKEAIFRYCEDRSRVEWMLLYQGMMVLAANQVWWTWEVEDVFRKVKKGEKQAMKLYAKKMHQQIDDLVTCITKPLSKNDRKKYNTVLIIDVHARDIVDTFVRDSILQAQEFEWESQLRFYWDREPDELNVRQCTGTFSYGYEYMGLNGRLVITPLTDRIYLTLTQALSMYLGGAPAGPAGTGKTETTKDLAKALGLLCVVTNCGEGMDFKAVGKIFSGLAQCGAWGCFDEFNRIDASVLSVISSQIQTIRNALMNHLKTFQFEGQEITLDNRMGIFITMNPGYAGRTELPESVKALFRPVVVIVPDLQQICEIMLFSEGFLMAKTLAKKMTVLYKLAREQLSKQHHYDFGLRALKSVLVMAGELKRGSADLNEDVVLMRALRDMNLPKFVFEDVPLFLGLISDLFPGLDCPRVRYPNFNDAVEQVLEEEGYVVLPVQVDKVVQMYETMLTRHTTMVVGPTGGGKTVVINALCHAQTKLGLLTKLYTLNPKAMSVIELYGILDPTTRDWTDGVLSNIFRDINKPTDKKERRYILFDGDVDALWVENMNSVMDDNKLLTLANGERIRLQAHCALLFEVGDLQYASPATVSRCGMVYVDPKNLRYQPYWQKWTQERGNEQERNELNHLFQKYVPYLIDMIIEGVVDGRQGERLKTIVPQTDLNMVVQLTMMLEALVVTQYDEPDILECFFLEALYCSLGAALLDAGRIKFDEAVKRISCMSTVHDDNIMAKPGELPGQLPTLYDFHFDVIKKRWIPWMQLVPEYIHKPQKKFLDILVPTVDTTRTTWLLEQMVKIRRPVVLVGESGTSKTATTQNFLNHLNKDLNVLLVINFSSRTTSMDIQRNLEANVEKRAKDTYGPPMGKRLLVFMDDMNMPRVDEYGTQQPIALLKLLLEKGFLYDRGKEMTCKILRDLGFVAAMGKAGGGRNEIDPRFISLFSVFNVPFPSEQSLNLIYASILKGHTKMFNESIAAIADKMTVCTLELYKMIVHDLPPTPSKFHYIFNLRDLSRVYNGLVLTTPERFQTVAQMVRVWRNECLRVFHDRLINEADKALVQGHIKHLIEENFPDDLEQAMRDPILFGDFRTALSEGEPRIYEDIQDYDAAKALFQEILEEYNEVNIKMNLVLFDDALEHLIRVHRIIRMDHGHALLIGVGGSGKQSLTRLAAYTAGCEVFEIILSRGYGENNFREDLKKLYLKLGIDNKSMIFLFTDSHVAEESFLELINNMLTSGMVPALFPDDEKDTILSQIGDEATKAGMSPAKESVWQYFVNKCASNLHIVLGMSPVGDTLRMWCRNFPGLVNNTGIDWFLRWPPQALYAVAKSFVGASPRVPSDSSEMVIQHIVMVHESVGDFSKKFLQKLRRSNYVTPKNYLDFIHTYSRLLEEKNEFILAQCKRLEGGLDKLKEASIQLVELNKKLAEQKIVLAEKSAACEALLQEISTNTAVGKYFTTPEEKKKMAEEKAVEIEDQNKIIGVEKKEAETALAEALPILEAAKLELQKLDKSDVTEIRSFAKPPKQVQTVCECILIMRGYKELNWKTAKGMMSEANFLRSLMEIDFDGITQGQVKAVRALLKNLNTTFEEMEVVSRAGLGMLKFVEAVMSYCDVAKEVRPKREKVARLERNYFLSKRELEKIQAELAKIQAELKALGKKYEEAIAEKQQLQEEAEIMQRRLNAADKLISGLGSENERWTKDLEEFKIRKVKLLGDCLLCAAFLSYEGAFNWEFRNEMVYQVWQEDILSREIPLSQPFRLESLLTNEVEVSRWVSQGLPPDELSIQNGILTTYASRFPLCIDPQQQALNWIKKKEEKNSLRMASFNDPDFLKQLELSIKYGSPFLFHDVDEYIDPVIDNVLEKNIKVAQGRTFIVLGDKEVDYDSNFRLYLNTKLANPKYSPSVFGKAMVINYTVTLKGLEDQLLSVIMGFERRELEEQRESLIQETSENRNLLKDLEDSLLRELATSTGNMLDNVDLVQTLEETKSKATEVTEKLNLAETTAVDIDQLRDGYRPAAKRGAILFFVLSEMALVNIMYQYSLVSFLEVFGLSLRKSMPSSILQKRLKNIMDTLTFNIYNYGCTGLFEKHKLLFSFNMTVKIEQADGRVPQEELDFFLKGNISLEKSARKKPCAWLPDQGWEDLIHLSELFPEKFESLPDDVEKNPDVWKDWYDIDALEQTPFPMHYQNSLTNFQKLLLLRCFRVDRVYRAVTDYVTLTMSEKYVQPPVISFEAIFEQSSPYSPIVFILSPGSDPASDLMKLAERSGFGGNRLKFLAMGQGQEKVALQMLENVVARGLWLMLQNCHLLVRWLIDLEKALEKITKPHPDFRLWLTTDPTKGFPIGILQKSLKVVTEPPNGLKLNMRATYFKIPPEAIEQCPHPAFKSLVYVLAFFHAVVQERRKFGKIGWNVPYDFNESDFQVCMEILNTYLTKAFQQNDEKIPWSSLKYLIGEVMYGGRAIDSFDRRILTVYMDEYLGDFIFDTFQVFHFYKNDEVDYKIPEGTVKDDFVEEIESLPLANTPEVFGLHSNAEIGYYTQAARDMWAHLLELQPQTGESGTGISRDEYIGNVAKDIQNKIPQVFDLDQIRKVFGIDISPTTVVLLQELERFNKLIIRMAKSLAELQRALAGEVGMSSELDDVARALFNGQIPGIWRRLAPDTLKTLGNWMIFFRNRYQQYSTWVNEGEPKVMWLSGLHIPESYLTALVQATCRRNGWPLDRSTLYTEVTAYTAAEDVTESSGQG</sequence>
<keyword evidence="11" id="KW-0505">Motor protein</keyword>
<evidence type="ECO:0000256" key="12">
    <source>
        <dbReference type="ARBA" id="ARBA00023212"/>
    </source>
</evidence>
<dbReference type="GO" id="GO:0005858">
    <property type="term" value="C:axonemal dynein complex"/>
    <property type="evidence" value="ECO:0007669"/>
    <property type="project" value="UniProtKB-ARBA"/>
</dbReference>
<reference evidence="16 17" key="1">
    <citation type="submission" date="2019-09" db="EMBL/GenBank/DDBJ databases">
        <title>Bird 10,000 Genomes (B10K) Project - Family phase.</title>
        <authorList>
            <person name="Zhang G."/>
        </authorList>
    </citation>
    <scope>NUCLEOTIDE SEQUENCE [LARGE SCALE GENOMIC DNA]</scope>
    <source>
        <strain evidence="16">B10K-MSB-37135</strain>
        <tissue evidence="16">Heart</tissue>
    </source>
</reference>
<evidence type="ECO:0000259" key="15">
    <source>
        <dbReference type="SMART" id="SM00382"/>
    </source>
</evidence>
<keyword evidence="10" id="KW-0969">Cilium</keyword>
<name>A0A7K4LJF9_9AVES</name>
<dbReference type="Pfam" id="PF12781">
    <property type="entry name" value="AAA_9"/>
    <property type="match status" value="1"/>
</dbReference>
<dbReference type="SMART" id="SM00382">
    <property type="entry name" value="AAA"/>
    <property type="match status" value="3"/>
</dbReference>
<dbReference type="Pfam" id="PF12780">
    <property type="entry name" value="AAA_8"/>
    <property type="match status" value="1"/>
</dbReference>
<protein>
    <submittedName>
        <fullName evidence="16">DYH10 protein</fullName>
    </submittedName>
</protein>
<dbReference type="FunFam" id="3.40.50.300:FF:000049">
    <property type="entry name" value="Dynein, axonemal, heavy chain 5"/>
    <property type="match status" value="1"/>
</dbReference>
<keyword evidence="17" id="KW-1185">Reference proteome</keyword>
<dbReference type="Gene3D" id="3.10.490.20">
    <property type="match status" value="1"/>
</dbReference>
<dbReference type="FunFam" id="3.20.180.20:FF:000001">
    <property type="entry name" value="Dynein axonemal heavy chain 5"/>
    <property type="match status" value="1"/>
</dbReference>
<feature type="domain" description="AAA+ ATPase" evidence="15">
    <location>
        <begin position="922"/>
        <end position="1070"/>
    </location>
</feature>
<keyword evidence="9 14" id="KW-0175">Coiled coil</keyword>
<dbReference type="InterPro" id="IPR003593">
    <property type="entry name" value="AAA+_ATPase"/>
</dbReference>
<dbReference type="Pfam" id="PF08393">
    <property type="entry name" value="DHC_N2"/>
    <property type="match status" value="1"/>
</dbReference>
<dbReference type="PANTHER" id="PTHR22878">
    <property type="entry name" value="DYNEIN HEAVY CHAIN 6, AXONEMAL-LIKE-RELATED"/>
    <property type="match status" value="1"/>
</dbReference>
<dbReference type="InterPro" id="IPR024317">
    <property type="entry name" value="Dynein_heavy_chain_D4_dom"/>
</dbReference>
<dbReference type="InterPro" id="IPR042228">
    <property type="entry name" value="Dynein_linker_3"/>
</dbReference>
<comment type="subcellular location">
    <subcellularLocation>
        <location evidence="1">Cytoplasm</location>
        <location evidence="1">Cytoskeleton</location>
        <location evidence="1">Cilium axoneme</location>
    </subcellularLocation>
</comment>
<dbReference type="Gene3D" id="1.10.287.2620">
    <property type="match status" value="1"/>
</dbReference>
<dbReference type="GO" id="GO:0045505">
    <property type="term" value="F:dynein intermediate chain binding"/>
    <property type="evidence" value="ECO:0007669"/>
    <property type="project" value="InterPro"/>
</dbReference>
<dbReference type="Pfam" id="PF18198">
    <property type="entry name" value="AAA_lid_11"/>
    <property type="match status" value="1"/>
</dbReference>
<evidence type="ECO:0000256" key="6">
    <source>
        <dbReference type="ARBA" id="ARBA00022741"/>
    </source>
</evidence>
<dbReference type="InterPro" id="IPR041658">
    <property type="entry name" value="AAA_lid_11"/>
</dbReference>
<evidence type="ECO:0000256" key="14">
    <source>
        <dbReference type="SAM" id="Coils"/>
    </source>
</evidence>
<comment type="caution">
    <text evidence="16">The sequence shown here is derived from an EMBL/GenBank/DDBJ whole genome shotgun (WGS) entry which is preliminary data.</text>
</comment>
<keyword evidence="6" id="KW-0547">Nucleotide-binding</keyword>
<dbReference type="EMBL" id="VWPW01015999">
    <property type="protein sequence ID" value="NWJ04826.1"/>
    <property type="molecule type" value="Genomic_DNA"/>
</dbReference>
<dbReference type="InterPro" id="IPR027417">
    <property type="entry name" value="P-loop_NTPase"/>
</dbReference>
<evidence type="ECO:0000256" key="13">
    <source>
        <dbReference type="ARBA" id="ARBA00023273"/>
    </source>
</evidence>
<dbReference type="InterPro" id="IPR024743">
    <property type="entry name" value="Dynein_HC_stalk"/>
</dbReference>
<dbReference type="InterPro" id="IPR041589">
    <property type="entry name" value="DNAH3_AAA_lid_1"/>
</dbReference>
<dbReference type="Gene3D" id="1.10.8.720">
    <property type="entry name" value="Region D6 of dynein motor"/>
    <property type="match status" value="1"/>
</dbReference>
<dbReference type="InterPro" id="IPR026983">
    <property type="entry name" value="DHC"/>
</dbReference>
<evidence type="ECO:0000256" key="1">
    <source>
        <dbReference type="ARBA" id="ARBA00004430"/>
    </source>
</evidence>
<feature type="non-terminal residue" evidence="16">
    <location>
        <position position="3198"/>
    </location>
</feature>
<keyword evidence="5" id="KW-0677">Repeat</keyword>
<dbReference type="InterPro" id="IPR041466">
    <property type="entry name" value="Dynein_AAA5_ext"/>
</dbReference>